<gene>
    <name evidence="2" type="ORF">NITHO_5530004</name>
</gene>
<dbReference type="EMBL" id="CAGS01000505">
    <property type="protein sequence ID" value="CCF85734.1"/>
    <property type="molecule type" value="Genomic_DNA"/>
</dbReference>
<evidence type="ECO:0000256" key="1">
    <source>
        <dbReference type="SAM" id="MobiDB-lite"/>
    </source>
</evidence>
<keyword evidence="3" id="KW-1185">Reference proteome</keyword>
<proteinExistence type="predicted"/>
<reference evidence="2 3" key="1">
    <citation type="journal article" date="2012" name="ISME J.">
        <title>Nitrification expanded: discovery, physiology and genomics of a nitrite-oxidizing bacterium from the phylum Chloroflexi.</title>
        <authorList>
            <person name="Sorokin D.Y."/>
            <person name="Lucker S."/>
            <person name="Vejmelkova D."/>
            <person name="Kostrikina N.A."/>
            <person name="Kleerebezem R."/>
            <person name="Rijpstra W.I."/>
            <person name="Damste J.S."/>
            <person name="Le Paslier D."/>
            <person name="Muyzer G."/>
            <person name="Wagner M."/>
            <person name="van Loosdrecht M.C."/>
            <person name="Daims H."/>
        </authorList>
    </citation>
    <scope>NUCLEOTIDE SEQUENCE [LARGE SCALE GENOMIC DNA]</scope>
    <source>
        <strain evidence="3">none</strain>
    </source>
</reference>
<evidence type="ECO:0000313" key="2">
    <source>
        <dbReference type="EMBL" id="CCF85734.1"/>
    </source>
</evidence>
<dbReference type="AlphaFoldDB" id="I4EM21"/>
<organism evidence="2 3">
    <name type="scientific">Nitrolancea hollandica Lb</name>
    <dbReference type="NCBI Taxonomy" id="1129897"/>
    <lineage>
        <taxon>Bacteria</taxon>
        <taxon>Pseudomonadati</taxon>
        <taxon>Thermomicrobiota</taxon>
        <taxon>Thermomicrobia</taxon>
        <taxon>Sphaerobacterales</taxon>
        <taxon>Sphaerobacterineae</taxon>
        <taxon>Sphaerobacteraceae</taxon>
        <taxon>Nitrolancea</taxon>
    </lineage>
</organism>
<dbReference type="Proteomes" id="UP000004221">
    <property type="component" value="Unassembled WGS sequence"/>
</dbReference>
<protein>
    <submittedName>
        <fullName evidence="2">Uncharacterized protein</fullName>
    </submittedName>
</protein>
<dbReference type="OrthoDB" id="10003653at2"/>
<evidence type="ECO:0000313" key="3">
    <source>
        <dbReference type="Proteomes" id="UP000004221"/>
    </source>
</evidence>
<accession>I4EM21</accession>
<feature type="compositionally biased region" description="Acidic residues" evidence="1">
    <location>
        <begin position="69"/>
        <end position="80"/>
    </location>
</feature>
<dbReference type="RefSeq" id="WP_008480871.1">
    <property type="nucleotide sequence ID" value="NZ_CAGS01000505.1"/>
</dbReference>
<comment type="caution">
    <text evidence="2">The sequence shown here is derived from an EMBL/GenBank/DDBJ whole genome shotgun (WGS) entry which is preliminary data.</text>
</comment>
<name>I4EM21_9BACT</name>
<sequence length="96" mass="11034">MADQFSGRPQPSDEQEQIVRSLASELEESFLEYLRGDIGFAEVTFEVFDTLQAVHAVATGQYTVEYDEEDEEELDLEMPEEIMPTDAKSRQGKRKR</sequence>
<feature type="region of interest" description="Disordered" evidence="1">
    <location>
        <begin position="69"/>
        <end position="96"/>
    </location>
</feature>